<organism evidence="1">
    <name type="scientific">Tetraselmis sp. GSL018</name>
    <dbReference type="NCBI Taxonomy" id="582737"/>
    <lineage>
        <taxon>Eukaryota</taxon>
        <taxon>Viridiplantae</taxon>
        <taxon>Chlorophyta</taxon>
        <taxon>core chlorophytes</taxon>
        <taxon>Chlorodendrophyceae</taxon>
        <taxon>Chlorodendrales</taxon>
        <taxon>Chlorodendraceae</taxon>
        <taxon>Tetraselmis</taxon>
    </lineage>
</organism>
<evidence type="ECO:0000313" key="1">
    <source>
        <dbReference type="EMBL" id="JAC62261.1"/>
    </source>
</evidence>
<dbReference type="AlphaFoldDB" id="A0A061QVB5"/>
<dbReference type="EMBL" id="GBEZ01024760">
    <property type="protein sequence ID" value="JAC62261.1"/>
    <property type="molecule type" value="Transcribed_RNA"/>
</dbReference>
<reference evidence="1" key="1">
    <citation type="submission" date="2014-05" db="EMBL/GenBank/DDBJ databases">
        <title>The transcriptome of the halophilic microalga Tetraselmis sp. GSL018 isolated from the Great Salt Lake, Utah.</title>
        <authorList>
            <person name="Jinkerson R.E."/>
            <person name="D'Adamo S."/>
            <person name="Posewitz M.C."/>
        </authorList>
    </citation>
    <scope>NUCLEOTIDE SEQUENCE</scope>
    <source>
        <strain evidence="1">GSL018</strain>
    </source>
</reference>
<proteinExistence type="predicted"/>
<accession>A0A061QVB5</accession>
<sequence>MSKRKTALAVFLWLPICLFAGGYSFPVV</sequence>
<protein>
    <submittedName>
        <fullName evidence="1">Uncharacterized protein</fullName>
    </submittedName>
</protein>
<name>A0A061QVB5_9CHLO</name>
<gene>
    <name evidence="1" type="ORF">TSPGSL018_23835</name>
</gene>